<organism evidence="1 2">
    <name type="scientific">Trifolium medium</name>
    <dbReference type="NCBI Taxonomy" id="97028"/>
    <lineage>
        <taxon>Eukaryota</taxon>
        <taxon>Viridiplantae</taxon>
        <taxon>Streptophyta</taxon>
        <taxon>Embryophyta</taxon>
        <taxon>Tracheophyta</taxon>
        <taxon>Spermatophyta</taxon>
        <taxon>Magnoliopsida</taxon>
        <taxon>eudicotyledons</taxon>
        <taxon>Gunneridae</taxon>
        <taxon>Pentapetalae</taxon>
        <taxon>rosids</taxon>
        <taxon>fabids</taxon>
        <taxon>Fabales</taxon>
        <taxon>Fabaceae</taxon>
        <taxon>Papilionoideae</taxon>
        <taxon>50 kb inversion clade</taxon>
        <taxon>NPAAA clade</taxon>
        <taxon>Hologalegina</taxon>
        <taxon>IRL clade</taxon>
        <taxon>Trifolieae</taxon>
        <taxon>Trifolium</taxon>
    </lineage>
</organism>
<name>A0A392RGG3_9FABA</name>
<accession>A0A392RGG3</accession>
<feature type="non-terminal residue" evidence="1">
    <location>
        <position position="1"/>
    </location>
</feature>
<evidence type="ECO:0000313" key="1">
    <source>
        <dbReference type="EMBL" id="MCI35708.1"/>
    </source>
</evidence>
<keyword evidence="2" id="KW-1185">Reference proteome</keyword>
<reference evidence="1 2" key="1">
    <citation type="journal article" date="2018" name="Front. Plant Sci.">
        <title>Red Clover (Trifolium pratense) and Zigzag Clover (T. medium) - A Picture of Genomic Similarities and Differences.</title>
        <authorList>
            <person name="Dluhosova J."/>
            <person name="Istvanek J."/>
            <person name="Nedelnik J."/>
            <person name="Repkova J."/>
        </authorList>
    </citation>
    <scope>NUCLEOTIDE SEQUENCE [LARGE SCALE GENOMIC DNA]</scope>
    <source>
        <strain evidence="2">cv. 10/8</strain>
        <tissue evidence="1">Leaf</tissue>
    </source>
</reference>
<dbReference type="AlphaFoldDB" id="A0A392RGG3"/>
<comment type="caution">
    <text evidence="1">The sequence shown here is derived from an EMBL/GenBank/DDBJ whole genome shotgun (WGS) entry which is preliminary data.</text>
</comment>
<protein>
    <submittedName>
        <fullName evidence="1">Uncharacterized protein</fullName>
    </submittedName>
</protein>
<evidence type="ECO:0000313" key="2">
    <source>
        <dbReference type="Proteomes" id="UP000265520"/>
    </source>
</evidence>
<sequence>GERVMVAIGTTEVTTAALDFTAVG</sequence>
<dbReference type="Proteomes" id="UP000265520">
    <property type="component" value="Unassembled WGS sequence"/>
</dbReference>
<proteinExistence type="predicted"/>
<dbReference type="EMBL" id="LXQA010226136">
    <property type="protein sequence ID" value="MCI35708.1"/>
    <property type="molecule type" value="Genomic_DNA"/>
</dbReference>